<organism evidence="2 3">
    <name type="scientific">Neohortaea acidophila</name>
    <dbReference type="NCBI Taxonomy" id="245834"/>
    <lineage>
        <taxon>Eukaryota</taxon>
        <taxon>Fungi</taxon>
        <taxon>Dikarya</taxon>
        <taxon>Ascomycota</taxon>
        <taxon>Pezizomycotina</taxon>
        <taxon>Dothideomycetes</taxon>
        <taxon>Dothideomycetidae</taxon>
        <taxon>Mycosphaerellales</taxon>
        <taxon>Teratosphaeriaceae</taxon>
        <taxon>Neohortaea</taxon>
    </lineage>
</organism>
<evidence type="ECO:0000313" key="3">
    <source>
        <dbReference type="Proteomes" id="UP000799767"/>
    </source>
</evidence>
<feature type="domain" description="DSBA-like thioredoxin" evidence="1">
    <location>
        <begin position="6"/>
        <end position="216"/>
    </location>
</feature>
<dbReference type="EMBL" id="MU001636">
    <property type="protein sequence ID" value="KAF2482228.1"/>
    <property type="molecule type" value="Genomic_DNA"/>
</dbReference>
<feature type="domain" description="DSBA-like thioredoxin" evidence="1">
    <location>
        <begin position="255"/>
        <end position="466"/>
    </location>
</feature>
<dbReference type="InterPro" id="IPR036249">
    <property type="entry name" value="Thioredoxin-like_sf"/>
</dbReference>
<dbReference type="Proteomes" id="UP000799767">
    <property type="component" value="Unassembled WGS sequence"/>
</dbReference>
<dbReference type="SUPFAM" id="SSF52833">
    <property type="entry name" value="Thioredoxin-like"/>
    <property type="match status" value="2"/>
</dbReference>
<dbReference type="OrthoDB" id="4664297at2759"/>
<accession>A0A6A6PQ48</accession>
<dbReference type="PANTHER" id="PTHR42943:SF2">
    <property type="entry name" value="GLUTATHIONE S-TRANSFERASE KAPPA 1"/>
    <property type="match status" value="1"/>
</dbReference>
<dbReference type="CDD" id="cd03022">
    <property type="entry name" value="DsbA_HCCA_Iso"/>
    <property type="match status" value="1"/>
</dbReference>
<dbReference type="RefSeq" id="XP_033588798.1">
    <property type="nucleotide sequence ID" value="XM_033729668.1"/>
</dbReference>
<dbReference type="PANTHER" id="PTHR42943">
    <property type="entry name" value="GLUTATHIONE S-TRANSFERASE KAPPA"/>
    <property type="match status" value="1"/>
</dbReference>
<dbReference type="InterPro" id="IPR001853">
    <property type="entry name" value="DSBA-like_thioredoxin_dom"/>
</dbReference>
<dbReference type="Gene3D" id="3.40.30.10">
    <property type="entry name" value="Glutaredoxin"/>
    <property type="match status" value="2"/>
</dbReference>
<sequence>MARPSIEFYYDISCPFAYIASRRIEALATRTNARLSWRPVLLGAIYRATAAPQGAAGSASDVFNPTKKTISSQSFRRTLRRLDIPYNEPPKHPIKTTAPLRLLYFVSEDQRPKLTHALFKAYWVDGQDVSNRAVLANVARQALGSDVVKAIEDGSFEGDKQRRELEKSTDLAVERGAPGVPGFWVPDEKWVDKSGESTTGRLYWGQDRMHFVEAALNSLRSGGDGHDLQSGSKDLLSLIPRCGGKNIPKGEEVKLQFWYDFSSPWAYLGWTQLARLQRQFGQSLQIEMKPFLLGILFRQIGAPDTPGSAVSKQRQTYNRHDHMDWVRFWNAVNAQAGNLDKNIEFHWADKFPIRTPTLLRAALIEPRLVEPLYRGCWERNLDMSSDDVVQKVIDEAGYDGADILKRSNGPECKAELRARTAEAKEAGLCGVPSYRVFRRKQGQGEDAWKMSGELVWGQDEIAVVEDMIAGWEGEGIAEVGGGKGGASKL</sequence>
<evidence type="ECO:0000313" key="2">
    <source>
        <dbReference type="EMBL" id="KAF2482228.1"/>
    </source>
</evidence>
<reference evidence="2" key="1">
    <citation type="journal article" date="2020" name="Stud. Mycol.">
        <title>101 Dothideomycetes genomes: a test case for predicting lifestyles and emergence of pathogens.</title>
        <authorList>
            <person name="Haridas S."/>
            <person name="Albert R."/>
            <person name="Binder M."/>
            <person name="Bloem J."/>
            <person name="Labutti K."/>
            <person name="Salamov A."/>
            <person name="Andreopoulos B."/>
            <person name="Baker S."/>
            <person name="Barry K."/>
            <person name="Bills G."/>
            <person name="Bluhm B."/>
            <person name="Cannon C."/>
            <person name="Castanera R."/>
            <person name="Culley D."/>
            <person name="Daum C."/>
            <person name="Ezra D."/>
            <person name="Gonzalez J."/>
            <person name="Henrissat B."/>
            <person name="Kuo A."/>
            <person name="Liang C."/>
            <person name="Lipzen A."/>
            <person name="Lutzoni F."/>
            <person name="Magnuson J."/>
            <person name="Mondo S."/>
            <person name="Nolan M."/>
            <person name="Ohm R."/>
            <person name="Pangilinan J."/>
            <person name="Park H.-J."/>
            <person name="Ramirez L."/>
            <person name="Alfaro M."/>
            <person name="Sun H."/>
            <person name="Tritt A."/>
            <person name="Yoshinaga Y."/>
            <person name="Zwiers L.-H."/>
            <person name="Turgeon B."/>
            <person name="Goodwin S."/>
            <person name="Spatafora J."/>
            <person name="Crous P."/>
            <person name="Grigoriev I."/>
        </authorList>
    </citation>
    <scope>NUCLEOTIDE SEQUENCE</scope>
    <source>
        <strain evidence="2">CBS 113389</strain>
    </source>
</reference>
<proteinExistence type="predicted"/>
<dbReference type="GO" id="GO:0005777">
    <property type="term" value="C:peroxisome"/>
    <property type="evidence" value="ECO:0007669"/>
    <property type="project" value="TreeGrafter"/>
</dbReference>
<protein>
    <submittedName>
        <fullName evidence="2">Protein disulfide</fullName>
    </submittedName>
</protein>
<dbReference type="Pfam" id="PF01323">
    <property type="entry name" value="DSBA"/>
    <property type="match status" value="2"/>
</dbReference>
<evidence type="ECO:0000259" key="1">
    <source>
        <dbReference type="Pfam" id="PF01323"/>
    </source>
</evidence>
<gene>
    <name evidence="2" type="ORF">BDY17DRAFT_155794</name>
</gene>
<name>A0A6A6PQ48_9PEZI</name>
<dbReference type="GeneID" id="54470670"/>
<dbReference type="GO" id="GO:1901170">
    <property type="term" value="P:naphthalene catabolic process"/>
    <property type="evidence" value="ECO:0007669"/>
    <property type="project" value="InterPro"/>
</dbReference>
<dbReference type="GO" id="GO:0006749">
    <property type="term" value="P:glutathione metabolic process"/>
    <property type="evidence" value="ECO:0007669"/>
    <property type="project" value="TreeGrafter"/>
</dbReference>
<keyword evidence="3" id="KW-1185">Reference proteome</keyword>
<dbReference type="GO" id="GO:0018845">
    <property type="term" value="F:2-hydroxychromene-2-carboxylate isomerase activity"/>
    <property type="evidence" value="ECO:0007669"/>
    <property type="project" value="InterPro"/>
</dbReference>
<dbReference type="GO" id="GO:0004364">
    <property type="term" value="F:glutathione transferase activity"/>
    <property type="evidence" value="ECO:0007669"/>
    <property type="project" value="TreeGrafter"/>
</dbReference>
<dbReference type="GO" id="GO:0005739">
    <property type="term" value="C:mitochondrion"/>
    <property type="evidence" value="ECO:0007669"/>
    <property type="project" value="TreeGrafter"/>
</dbReference>
<dbReference type="InterPro" id="IPR044087">
    <property type="entry name" value="NahD-like"/>
</dbReference>
<dbReference type="GO" id="GO:0004602">
    <property type="term" value="F:glutathione peroxidase activity"/>
    <property type="evidence" value="ECO:0007669"/>
    <property type="project" value="TreeGrafter"/>
</dbReference>
<dbReference type="InterPro" id="IPR051924">
    <property type="entry name" value="GST_Kappa/NadH"/>
</dbReference>
<dbReference type="AlphaFoldDB" id="A0A6A6PQ48"/>